<dbReference type="EMBL" id="AABGUK010000001">
    <property type="protein sequence ID" value="EAH4240406.1"/>
    <property type="molecule type" value="Genomic_DNA"/>
</dbReference>
<evidence type="ECO:0000313" key="3">
    <source>
        <dbReference type="EMBL" id="ECY9784044.1"/>
    </source>
</evidence>
<reference evidence="3 5" key="4">
    <citation type="submission" date="2019-09" db="EMBL/GenBank/DDBJ databases">
        <authorList>
            <consortium name="PulseNet: The National Subtyping Network for Foodborne Disease Surveillance"/>
            <person name="Tarr C.L."/>
            <person name="Trees E."/>
            <person name="Katz L.S."/>
            <person name="Carleton-Romer H.A."/>
            <person name="Stroika S."/>
            <person name="Kucerova Z."/>
            <person name="Roache K.F."/>
            <person name="Sabol A.L."/>
            <person name="Besser J."/>
            <person name="Gerner-Smidt P."/>
        </authorList>
    </citation>
    <scope>NUCLEOTIDE SEQUENCE [LARGE SCALE GENOMIC DNA]</scope>
    <source>
        <strain evidence="3 5">PNUSAL005692</strain>
    </source>
</reference>
<reference evidence="4" key="1">
    <citation type="journal article" date="2018" name="Genome Biol.">
        <title>SKESA: strategic k-mer extension for scrupulous assemblies.</title>
        <authorList>
            <person name="Souvorov A."/>
            <person name="Agarwala R."/>
            <person name="Lipman D.J."/>
        </authorList>
    </citation>
    <scope>NUCLEOTIDE SEQUENCE [LARGE SCALE GENOMIC DNA]</scope>
    <source>
        <strain evidence="4">09CEB371LM</strain>
    </source>
</reference>
<evidence type="ECO:0000313" key="4">
    <source>
        <dbReference type="EMBL" id="HAA8052467.1"/>
    </source>
</evidence>
<dbReference type="EMBL" id="AALGDA010000066">
    <property type="protein sequence ID" value="ECY9784044.1"/>
    <property type="molecule type" value="Genomic_DNA"/>
</dbReference>
<dbReference type="EMBL" id="DAAEEB010000002">
    <property type="protein sequence ID" value="HAA8052467.1"/>
    <property type="molecule type" value="Genomic_DNA"/>
</dbReference>
<reference evidence="4" key="5">
    <citation type="submission" date="2019-10" db="EMBL/GenBank/DDBJ databases">
        <authorList>
            <consortium name="NCBI Pathogen Detection Project"/>
        </authorList>
    </citation>
    <scope>NUCLEOTIDE SEQUENCE</scope>
    <source>
        <strain evidence="4">09CEB371LM</strain>
    </source>
</reference>
<reference evidence="2 7" key="2">
    <citation type="submission" date="2019-04" db="EMBL/GenBank/DDBJ databases">
        <authorList>
            <consortium name="GenomeTrakr: Next Generation Sequencing Network for Food Pathogen Tracability"/>
        </authorList>
    </citation>
    <scope>NUCLEOTIDE SEQUENCE [LARGE SCALE GENOMIC DNA]</scope>
    <source>
        <strain evidence="2 7">LS1344</strain>
    </source>
</reference>
<protein>
    <submittedName>
        <fullName evidence="1">Uncharacterized protein</fullName>
    </submittedName>
</protein>
<name>A0A5M0F7S4_LISMN</name>
<dbReference type="RefSeq" id="WP_003734882.1">
    <property type="nucleotide sequence ID" value="NZ_CP018149.2"/>
</dbReference>
<sequence length="90" mass="10898">MLFDIDGIEYNTDDYEQYDMYKQSVVRNVMYKAYRSLRSVVSDNKCQGLKQKEVKEKINNNRSQVYQLLSFTDEEINSIFIFIEKYFPRI</sequence>
<dbReference type="Proteomes" id="UP000527632">
    <property type="component" value="Unassembled WGS sequence"/>
</dbReference>
<dbReference type="Proteomes" id="UP000522199">
    <property type="component" value="Unassembled WGS sequence"/>
</dbReference>
<proteinExistence type="predicted"/>
<evidence type="ECO:0000313" key="6">
    <source>
        <dbReference type="Proteomes" id="UP000522199"/>
    </source>
</evidence>
<evidence type="ECO:0000313" key="1">
    <source>
        <dbReference type="EMBL" id="EAG9388330.1"/>
    </source>
</evidence>
<dbReference type="Proteomes" id="UP000840039">
    <property type="component" value="Unassembled WGS sequence"/>
</dbReference>
<dbReference type="AlphaFoldDB" id="A0A5M0F7S4"/>
<dbReference type="EMBL" id="AABEKY010000007">
    <property type="protein sequence ID" value="EAG9388330.1"/>
    <property type="molecule type" value="Genomic_DNA"/>
</dbReference>
<dbReference type="Proteomes" id="UP000489121">
    <property type="component" value="Unassembled WGS sequence"/>
</dbReference>
<comment type="caution">
    <text evidence="1">The sequence shown here is derived from an EMBL/GenBank/DDBJ whole genome shotgun (WGS) entry which is preliminary data.</text>
</comment>
<evidence type="ECO:0000313" key="5">
    <source>
        <dbReference type="Proteomes" id="UP000489121"/>
    </source>
</evidence>
<evidence type="ECO:0000313" key="7">
    <source>
        <dbReference type="Proteomes" id="UP000527632"/>
    </source>
</evidence>
<gene>
    <name evidence="1" type="ORF">CW845_12610</name>
    <name evidence="2" type="ORF">E5F58_00155</name>
    <name evidence="3" type="ORF">F6515_13715</name>
    <name evidence="4" type="ORF">GHH22_04780</name>
</gene>
<accession>A0A5M0F7S4</accession>
<reference evidence="1 6" key="3">
    <citation type="submission" date="2019-04" db="EMBL/GenBank/DDBJ databases">
        <authorList>
            <consortium name="GenomeTrakr network: Whole genome sequencing for foodborne pathogen traceback"/>
        </authorList>
    </citation>
    <scope>NUCLEOTIDE SEQUENCE [LARGE SCALE GENOMIC DNA]</scope>
    <source>
        <strain evidence="1 6">CFSAN072474</strain>
    </source>
</reference>
<evidence type="ECO:0000313" key="2">
    <source>
        <dbReference type="EMBL" id="EAH4240406.1"/>
    </source>
</evidence>
<organism evidence="1 6">
    <name type="scientific">Listeria monocytogenes</name>
    <dbReference type="NCBI Taxonomy" id="1639"/>
    <lineage>
        <taxon>Bacteria</taxon>
        <taxon>Bacillati</taxon>
        <taxon>Bacillota</taxon>
        <taxon>Bacilli</taxon>
        <taxon>Bacillales</taxon>
        <taxon>Listeriaceae</taxon>
        <taxon>Listeria</taxon>
    </lineage>
</organism>